<accession>A0A5N4A6M6</accession>
<dbReference type="AlphaFoldDB" id="A0A5N4A6M6"/>
<gene>
    <name evidence="1" type="ORF">PPYR_12597</name>
</gene>
<evidence type="ECO:0008006" key="3">
    <source>
        <dbReference type="Google" id="ProtNLM"/>
    </source>
</evidence>
<dbReference type="OrthoDB" id="2157380at2759"/>
<dbReference type="EMBL" id="VVIM01000009">
    <property type="protein sequence ID" value="KAB0792977.1"/>
    <property type="molecule type" value="Genomic_DNA"/>
</dbReference>
<evidence type="ECO:0000313" key="1">
    <source>
        <dbReference type="EMBL" id="KAB0792977.1"/>
    </source>
</evidence>
<dbReference type="InParanoid" id="A0A5N4A6M6"/>
<protein>
    <recommendedName>
        <fullName evidence="3">Protein OSCP1</fullName>
    </recommendedName>
</protein>
<evidence type="ECO:0000313" key="2">
    <source>
        <dbReference type="Proteomes" id="UP000327044"/>
    </source>
</evidence>
<dbReference type="PANTHER" id="PTHR21439">
    <property type="entry name" value="OXIDORED-NITRO DOMAIN-CONTAINING PROTEIN"/>
    <property type="match status" value="1"/>
</dbReference>
<keyword evidence="2" id="KW-1185">Reference proteome</keyword>
<proteinExistence type="predicted"/>
<dbReference type="PANTHER" id="PTHR21439:SF0">
    <property type="entry name" value="PROTEIN OSCP1"/>
    <property type="match status" value="1"/>
</dbReference>
<dbReference type="Pfam" id="PF10188">
    <property type="entry name" value="Oscp1"/>
    <property type="match status" value="1"/>
</dbReference>
<comment type="caution">
    <text evidence="1">The sequence shown here is derived from an EMBL/GenBank/DDBJ whole genome shotgun (WGS) entry which is preliminary data.</text>
</comment>
<reference evidence="1 2" key="1">
    <citation type="journal article" date="2018" name="Elife">
        <title>Firefly genomes illuminate parallel origins of bioluminescence in beetles.</title>
        <authorList>
            <person name="Fallon T.R."/>
            <person name="Lower S.E."/>
            <person name="Chang C.H."/>
            <person name="Bessho-Uehara M."/>
            <person name="Martin G.J."/>
            <person name="Bewick A.J."/>
            <person name="Behringer M."/>
            <person name="Debat H.J."/>
            <person name="Wong I."/>
            <person name="Day J.C."/>
            <person name="Suvorov A."/>
            <person name="Silva C.J."/>
            <person name="Stanger-Hall K.F."/>
            <person name="Hall D.W."/>
            <person name="Schmitz R.J."/>
            <person name="Nelson D.R."/>
            <person name="Lewis S.M."/>
            <person name="Shigenobu S."/>
            <person name="Bybee S.M."/>
            <person name="Larracuente A.M."/>
            <person name="Oba Y."/>
            <person name="Weng J.K."/>
        </authorList>
    </citation>
    <scope>NUCLEOTIDE SEQUENCE [LARGE SCALE GENOMIC DNA]</scope>
    <source>
        <strain evidence="1">1611_PpyrPB1</strain>
        <tissue evidence="1">Whole body</tissue>
    </source>
</reference>
<organism evidence="1 2">
    <name type="scientific">Photinus pyralis</name>
    <name type="common">Common eastern firefly</name>
    <name type="synonym">Lampyris pyralis</name>
    <dbReference type="NCBI Taxonomy" id="7054"/>
    <lineage>
        <taxon>Eukaryota</taxon>
        <taxon>Metazoa</taxon>
        <taxon>Ecdysozoa</taxon>
        <taxon>Arthropoda</taxon>
        <taxon>Hexapoda</taxon>
        <taxon>Insecta</taxon>
        <taxon>Pterygota</taxon>
        <taxon>Neoptera</taxon>
        <taxon>Endopterygota</taxon>
        <taxon>Coleoptera</taxon>
        <taxon>Polyphaga</taxon>
        <taxon>Elateriformia</taxon>
        <taxon>Elateroidea</taxon>
        <taxon>Lampyridae</taxon>
        <taxon>Lampyrinae</taxon>
        <taxon>Photinus</taxon>
    </lineage>
</organism>
<dbReference type="GO" id="GO:0005886">
    <property type="term" value="C:plasma membrane"/>
    <property type="evidence" value="ECO:0007669"/>
    <property type="project" value="TreeGrafter"/>
</dbReference>
<name>A0A5N4A6M6_PHOPY</name>
<dbReference type="Proteomes" id="UP000327044">
    <property type="component" value="Unassembled WGS sequence"/>
</dbReference>
<dbReference type="InterPro" id="IPR019332">
    <property type="entry name" value="OSCP1"/>
</dbReference>
<sequence>MSDYVSPFLVLNLGSEMVFVIAQRLQAHDVTRDRASLVLNNIISVLISPQLIAELTKPQPPLSPEAVKSIIEDVTQSSIMRLDTNSMAKLWDLITMVFKWQVTMTTDIMALTLRHLYEIETYLINPDTHLQLHRVQNVVENFNKIFNKNEKEKLHAGIVEWLQSFNVRVSLLLRMGLQNEDASFTSNNNNAVAEDMLKNLGENIYEVTQNGKILEPDPHEEEEERLDNKELEVFANEMLGARKLSAAENGPNMNLHINEFQRKEKDDIQLKIFDNIKVSTPDDALKKIFSDLNLDDFEEDSSMKDDLLDIIGSETV</sequence>
<dbReference type="GO" id="GO:0005737">
    <property type="term" value="C:cytoplasm"/>
    <property type="evidence" value="ECO:0007669"/>
    <property type="project" value="TreeGrafter"/>
</dbReference>